<gene>
    <name evidence="2" type="ORF">L0P79_18550</name>
</gene>
<dbReference type="Pfam" id="PF10282">
    <property type="entry name" value="Lactonase"/>
    <property type="match status" value="1"/>
</dbReference>
<evidence type="ECO:0000313" key="2">
    <source>
        <dbReference type="EMBL" id="MCG4529038.1"/>
    </source>
</evidence>
<dbReference type="PANTHER" id="PTHR30344:SF1">
    <property type="entry name" value="6-PHOSPHOGLUCONOLACTONASE"/>
    <property type="match status" value="1"/>
</dbReference>
<dbReference type="InterPro" id="IPR011048">
    <property type="entry name" value="Haem_d1_sf"/>
</dbReference>
<dbReference type="Gene3D" id="2.130.10.10">
    <property type="entry name" value="YVTN repeat-like/Quinoprotein amine dehydrogenase"/>
    <property type="match status" value="1"/>
</dbReference>
<evidence type="ECO:0000256" key="1">
    <source>
        <dbReference type="ARBA" id="ARBA00005564"/>
    </source>
</evidence>
<dbReference type="PANTHER" id="PTHR30344">
    <property type="entry name" value="6-PHOSPHOGLUCONOLACTONASE-RELATED"/>
    <property type="match status" value="1"/>
</dbReference>
<dbReference type="SUPFAM" id="SSF51004">
    <property type="entry name" value="C-terminal (heme d1) domain of cytochrome cd1-nitrite reductase"/>
    <property type="match status" value="1"/>
</dbReference>
<comment type="similarity">
    <text evidence="1">Belongs to the cycloisomerase 2 family.</text>
</comment>
<reference evidence="2 3" key="1">
    <citation type="submission" date="2022-01" db="EMBL/GenBank/DDBJ databases">
        <title>Collection of gut derived symbiotic bacterial strains cultured from healthy donors.</title>
        <authorList>
            <person name="Lin H."/>
            <person name="Kohout C."/>
            <person name="Waligurski E."/>
            <person name="Pamer E.G."/>
        </authorList>
    </citation>
    <scope>NUCLEOTIDE SEQUENCE [LARGE SCALE GENOMIC DNA]</scope>
    <source>
        <strain evidence="2 3">DFI.3.7</strain>
    </source>
</reference>
<accession>A0ABS9MDZ8</accession>
<name>A0ABS9MDZ8_9FIRM</name>
<sequence>MKEKTLLFIASYDGSQHDSESGVLAYQLSHQTGQVNQVDIQISCPNPSYLAFDRVNDMLYATNDHLRNSFVSAYKFDRNENSLIFKNSIELDGKWPCHLDVCQKQKLLAIANYFEGNVSFCHLSENGCIKKLSRTIKKSGKGIHPRQDCSHSHAAAFAPDGKWLLVPDLGLDTLMSYCIDKMNADYSRFDFPSATGPRHIVFHPNGKWLYVITELSNEVYVFDYCNGKVAYKQKLKLLPQSYQGESTASAIKITSDGKFVYGAIRGFNQVVRFAVMADGILEKTGYFDTAGKNTRDFALVAEDKFVVFANQDSNNIAIFARNQKNGAIEELIETRNLHSPQCICAVLN</sequence>
<dbReference type="RefSeq" id="WP_238075245.1">
    <property type="nucleotide sequence ID" value="NZ_JAKNJB010000056.1"/>
</dbReference>
<dbReference type="InterPro" id="IPR050282">
    <property type="entry name" value="Cycloisomerase_2"/>
</dbReference>
<dbReference type="InterPro" id="IPR019405">
    <property type="entry name" value="Lactonase_7-beta_prop"/>
</dbReference>
<evidence type="ECO:0000313" key="3">
    <source>
        <dbReference type="Proteomes" id="UP001200313"/>
    </source>
</evidence>
<organism evidence="2 3">
    <name type="scientific">Intestinimonas massiliensis</name>
    <name type="common">ex Afouda et al. 2020</name>
    <dbReference type="NCBI Taxonomy" id="1673721"/>
    <lineage>
        <taxon>Bacteria</taxon>
        <taxon>Bacillati</taxon>
        <taxon>Bacillota</taxon>
        <taxon>Clostridia</taxon>
        <taxon>Eubacteriales</taxon>
        <taxon>Intestinimonas</taxon>
    </lineage>
</organism>
<dbReference type="InterPro" id="IPR015943">
    <property type="entry name" value="WD40/YVTN_repeat-like_dom_sf"/>
</dbReference>
<keyword evidence="3" id="KW-1185">Reference proteome</keyword>
<dbReference type="Proteomes" id="UP001200313">
    <property type="component" value="Unassembled WGS sequence"/>
</dbReference>
<dbReference type="EMBL" id="JAKNJB010000056">
    <property type="protein sequence ID" value="MCG4529038.1"/>
    <property type="molecule type" value="Genomic_DNA"/>
</dbReference>
<proteinExistence type="inferred from homology"/>
<protein>
    <submittedName>
        <fullName evidence="2">Lactonase family protein</fullName>
    </submittedName>
</protein>
<comment type="caution">
    <text evidence="2">The sequence shown here is derived from an EMBL/GenBank/DDBJ whole genome shotgun (WGS) entry which is preliminary data.</text>
</comment>